<proteinExistence type="predicted"/>
<name>A0A7J2TLI2_ARCFL</name>
<dbReference type="AlphaFoldDB" id="A0A7J2TLI2"/>
<sequence length="94" mass="10359">MVPNLDFQKIWEEALRLQREFVETISSMMKLISGFSIMNRNMAVFRAKIQAGGRISIPEAEKIVLGISDGDIVKVIIIKEGGEKYGDEGISGSG</sequence>
<evidence type="ECO:0000313" key="1">
    <source>
        <dbReference type="EMBL" id="HEH35892.1"/>
    </source>
</evidence>
<gene>
    <name evidence="1" type="ORF">ENP88_07135</name>
</gene>
<accession>A0A7J2TLI2</accession>
<evidence type="ECO:0008006" key="2">
    <source>
        <dbReference type="Google" id="ProtNLM"/>
    </source>
</evidence>
<comment type="caution">
    <text evidence="1">The sequence shown here is derived from an EMBL/GenBank/DDBJ whole genome shotgun (WGS) entry which is preliminary data.</text>
</comment>
<protein>
    <recommendedName>
        <fullName evidence="2">SpoVT-AbrB domain-containing protein</fullName>
    </recommendedName>
</protein>
<reference evidence="1" key="1">
    <citation type="journal article" date="2020" name="mSystems">
        <title>Genome- and Community-Level Interaction Insights into Carbon Utilization and Element Cycling Functions of Hydrothermarchaeota in Hydrothermal Sediment.</title>
        <authorList>
            <person name="Zhou Z."/>
            <person name="Liu Y."/>
            <person name="Xu W."/>
            <person name="Pan J."/>
            <person name="Luo Z.H."/>
            <person name="Li M."/>
        </authorList>
    </citation>
    <scope>NUCLEOTIDE SEQUENCE [LARGE SCALE GENOMIC DNA]</scope>
    <source>
        <strain evidence="1">SpSt-26</strain>
    </source>
</reference>
<dbReference type="EMBL" id="DSLA01000112">
    <property type="protein sequence ID" value="HEH35892.1"/>
    <property type="molecule type" value="Genomic_DNA"/>
</dbReference>
<organism evidence="1">
    <name type="scientific">Archaeoglobus fulgidus</name>
    <dbReference type="NCBI Taxonomy" id="2234"/>
    <lineage>
        <taxon>Archaea</taxon>
        <taxon>Methanobacteriati</taxon>
        <taxon>Methanobacteriota</taxon>
        <taxon>Archaeoglobi</taxon>
        <taxon>Archaeoglobales</taxon>
        <taxon>Archaeoglobaceae</taxon>
        <taxon>Archaeoglobus</taxon>
    </lineage>
</organism>